<keyword evidence="3" id="KW-1185">Reference proteome</keyword>
<organism evidence="2 3">
    <name type="scientific">Rangifer tarandus platyrhynchus</name>
    <name type="common">Svalbard reindeer</name>
    <dbReference type="NCBI Taxonomy" id="3082113"/>
    <lineage>
        <taxon>Eukaryota</taxon>
        <taxon>Metazoa</taxon>
        <taxon>Chordata</taxon>
        <taxon>Craniata</taxon>
        <taxon>Vertebrata</taxon>
        <taxon>Euteleostomi</taxon>
        <taxon>Mammalia</taxon>
        <taxon>Eutheria</taxon>
        <taxon>Laurasiatheria</taxon>
        <taxon>Artiodactyla</taxon>
        <taxon>Ruminantia</taxon>
        <taxon>Pecora</taxon>
        <taxon>Cervidae</taxon>
        <taxon>Odocoileinae</taxon>
        <taxon>Rangifer</taxon>
    </lineage>
</organism>
<accession>A0ABN8XZ92</accession>
<evidence type="ECO:0000313" key="3">
    <source>
        <dbReference type="Proteomes" id="UP001176941"/>
    </source>
</evidence>
<dbReference type="EMBL" id="OX459946">
    <property type="protein sequence ID" value="CAI9153642.1"/>
    <property type="molecule type" value="Genomic_DNA"/>
</dbReference>
<sequence>MSVMAAGSGDEDPKGKHTAGVRRGQEGKAPGRGQTPRDCEGRAEASPGERGAGGCSARRPAPGFRARAESWRRAGRGGATANREGRAAGRLGSSANRQAVNWN</sequence>
<feature type="compositionally biased region" description="Polar residues" evidence="1">
    <location>
        <begin position="93"/>
        <end position="103"/>
    </location>
</feature>
<feature type="region of interest" description="Disordered" evidence="1">
    <location>
        <begin position="1"/>
        <end position="103"/>
    </location>
</feature>
<dbReference type="Proteomes" id="UP001176941">
    <property type="component" value="Chromosome 10"/>
</dbReference>
<protein>
    <submittedName>
        <fullName evidence="2">Uncharacterized protein</fullName>
    </submittedName>
</protein>
<proteinExistence type="predicted"/>
<name>A0ABN8XZ92_RANTA</name>
<evidence type="ECO:0000256" key="1">
    <source>
        <dbReference type="SAM" id="MobiDB-lite"/>
    </source>
</evidence>
<reference evidence="2" key="1">
    <citation type="submission" date="2023-04" db="EMBL/GenBank/DDBJ databases">
        <authorList>
            <consortium name="ELIXIR-Norway"/>
        </authorList>
    </citation>
    <scope>NUCLEOTIDE SEQUENCE [LARGE SCALE GENOMIC DNA]</scope>
</reference>
<evidence type="ECO:0000313" key="2">
    <source>
        <dbReference type="EMBL" id="CAI9153642.1"/>
    </source>
</evidence>
<gene>
    <name evidence="2" type="ORF">MRATA1EN1_LOCUS2604</name>
</gene>